<protein>
    <submittedName>
        <fullName evidence="4">Hotdog fold thioesterase</fullName>
    </submittedName>
</protein>
<dbReference type="GO" id="GO:0061522">
    <property type="term" value="F:1,4-dihydroxy-2-naphthoyl-CoA thioesterase activity"/>
    <property type="evidence" value="ECO:0007669"/>
    <property type="project" value="TreeGrafter"/>
</dbReference>
<sequence length="194" mass="20395">MTRRRLRCPFAVLGAGRVDPGLVVSLTGASLVPMVDNFTQPPAGRSANNPYAEELTAAGVPPEMHDWLGRHGIGRLTVKMGITFSEMSAERMVASMPVAGNEQVAGILHGGAHLVLAETLGSFAAGIHAGPGRHALGIEISATHHRSISAGTVTGTATAIHLGRTLTTHEVVMTDEEGRRLSTARITNLIRDAR</sequence>
<evidence type="ECO:0000256" key="1">
    <source>
        <dbReference type="ARBA" id="ARBA00008324"/>
    </source>
</evidence>
<dbReference type="InterPro" id="IPR003736">
    <property type="entry name" value="PAAI_dom"/>
</dbReference>
<reference evidence="4 5" key="1">
    <citation type="submission" date="2019-03" db="EMBL/GenBank/DDBJ databases">
        <title>Arthrobacter sp. nov., an bacterium isolated from biocrust in Mu Us Desert.</title>
        <authorList>
            <person name="Lixiong L."/>
        </authorList>
    </citation>
    <scope>NUCLEOTIDE SEQUENCE [LARGE SCALE GENOMIC DNA]</scope>
    <source>
        <strain evidence="4 5">SLN-3</strain>
    </source>
</reference>
<keyword evidence="2" id="KW-0378">Hydrolase</keyword>
<accession>A0A4R5U382</accession>
<comment type="similarity">
    <text evidence="1">Belongs to the thioesterase PaaI family.</text>
</comment>
<dbReference type="InterPro" id="IPR006683">
    <property type="entry name" value="Thioestr_dom"/>
</dbReference>
<name>A0A4R5U382_9MICC</name>
<keyword evidence="5" id="KW-1185">Reference proteome</keyword>
<dbReference type="SUPFAM" id="SSF54637">
    <property type="entry name" value="Thioesterase/thiol ester dehydrase-isomerase"/>
    <property type="match status" value="1"/>
</dbReference>
<dbReference type="NCBIfam" id="TIGR00369">
    <property type="entry name" value="unchar_dom_1"/>
    <property type="match status" value="1"/>
</dbReference>
<dbReference type="Gene3D" id="3.10.129.10">
    <property type="entry name" value="Hotdog Thioesterase"/>
    <property type="match status" value="1"/>
</dbReference>
<dbReference type="CDD" id="cd03443">
    <property type="entry name" value="PaaI_thioesterase"/>
    <property type="match status" value="1"/>
</dbReference>
<dbReference type="Pfam" id="PF03061">
    <property type="entry name" value="4HBT"/>
    <property type="match status" value="1"/>
</dbReference>
<dbReference type="PANTHER" id="PTHR43240">
    <property type="entry name" value="1,4-DIHYDROXY-2-NAPHTHOYL-COA THIOESTERASE 1"/>
    <property type="match status" value="1"/>
</dbReference>
<evidence type="ECO:0000259" key="3">
    <source>
        <dbReference type="Pfam" id="PF03061"/>
    </source>
</evidence>
<dbReference type="InterPro" id="IPR029069">
    <property type="entry name" value="HotDog_dom_sf"/>
</dbReference>
<proteinExistence type="inferred from homology"/>
<dbReference type="PANTHER" id="PTHR43240:SF5">
    <property type="entry name" value="1,4-DIHYDROXY-2-NAPHTHOYL-COA THIOESTERASE 1"/>
    <property type="match status" value="1"/>
</dbReference>
<dbReference type="OrthoDB" id="9798208at2"/>
<organism evidence="4 5">
    <name type="scientific">Arthrobacter crusticola</name>
    <dbReference type="NCBI Taxonomy" id="2547960"/>
    <lineage>
        <taxon>Bacteria</taxon>
        <taxon>Bacillati</taxon>
        <taxon>Actinomycetota</taxon>
        <taxon>Actinomycetes</taxon>
        <taxon>Micrococcales</taxon>
        <taxon>Micrococcaceae</taxon>
        <taxon>Arthrobacter</taxon>
    </lineage>
</organism>
<comment type="caution">
    <text evidence="4">The sequence shown here is derived from an EMBL/GenBank/DDBJ whole genome shotgun (WGS) entry which is preliminary data.</text>
</comment>
<evidence type="ECO:0000256" key="2">
    <source>
        <dbReference type="ARBA" id="ARBA00022801"/>
    </source>
</evidence>
<dbReference type="AlphaFoldDB" id="A0A4R5U382"/>
<evidence type="ECO:0000313" key="4">
    <source>
        <dbReference type="EMBL" id="TDK28150.1"/>
    </source>
</evidence>
<dbReference type="GO" id="GO:0005829">
    <property type="term" value="C:cytosol"/>
    <property type="evidence" value="ECO:0007669"/>
    <property type="project" value="TreeGrafter"/>
</dbReference>
<dbReference type="EMBL" id="SMTK01000001">
    <property type="protein sequence ID" value="TDK28150.1"/>
    <property type="molecule type" value="Genomic_DNA"/>
</dbReference>
<evidence type="ECO:0000313" key="5">
    <source>
        <dbReference type="Proteomes" id="UP000295411"/>
    </source>
</evidence>
<dbReference type="Proteomes" id="UP000295411">
    <property type="component" value="Unassembled WGS sequence"/>
</dbReference>
<gene>
    <name evidence="4" type="ORF">E2F48_03385</name>
</gene>
<feature type="domain" description="Thioesterase" evidence="3">
    <location>
        <begin position="106"/>
        <end position="180"/>
    </location>
</feature>